<dbReference type="InterPro" id="IPR001584">
    <property type="entry name" value="Integrase_cat-core"/>
</dbReference>
<proteinExistence type="predicted"/>
<dbReference type="PANTHER" id="PTHR47515:SF1">
    <property type="entry name" value="BLR2054 PROTEIN"/>
    <property type="match status" value="1"/>
</dbReference>
<dbReference type="Proteomes" id="UP000181962">
    <property type="component" value="Chromosome"/>
</dbReference>
<organism evidence="2 3">
    <name type="scientific">Bradyrhizobium japonicum</name>
    <dbReference type="NCBI Taxonomy" id="375"/>
    <lineage>
        <taxon>Bacteria</taxon>
        <taxon>Pseudomonadati</taxon>
        <taxon>Pseudomonadota</taxon>
        <taxon>Alphaproteobacteria</taxon>
        <taxon>Hyphomicrobiales</taxon>
        <taxon>Nitrobacteraceae</taxon>
        <taxon>Bradyrhizobium</taxon>
    </lineage>
</organism>
<evidence type="ECO:0000313" key="2">
    <source>
        <dbReference type="EMBL" id="APG13741.1"/>
    </source>
</evidence>
<dbReference type="GO" id="GO:0015074">
    <property type="term" value="P:DNA integration"/>
    <property type="evidence" value="ECO:0007669"/>
    <property type="project" value="InterPro"/>
</dbReference>
<evidence type="ECO:0000313" key="3">
    <source>
        <dbReference type="Proteomes" id="UP000181962"/>
    </source>
</evidence>
<dbReference type="InterPro" id="IPR036397">
    <property type="entry name" value="RNaseH_sf"/>
</dbReference>
<protein>
    <recommendedName>
        <fullName evidence="1">Integrase catalytic domain-containing protein</fullName>
    </recommendedName>
</protein>
<dbReference type="SUPFAM" id="SSF53098">
    <property type="entry name" value="Ribonuclease H-like"/>
    <property type="match status" value="1"/>
</dbReference>
<dbReference type="Pfam" id="PF13683">
    <property type="entry name" value="rve_3"/>
    <property type="match status" value="1"/>
</dbReference>
<sequence>MSFRQVRIPSLQNANERWSLDVVVTSFHSQRFRILAVADDFTRECLGLVVDTSFTTLRVARELEHIIEVRGCPRMIVSDHSFEFTSSLCEGFGIDWCHIVPGDPTQRVCAESLNRRFCNECIKEKPFANLNDACQIIEEWRVEYNKTRTPV</sequence>
<dbReference type="EMBL" id="CP017637">
    <property type="protein sequence ID" value="APG13741.1"/>
    <property type="molecule type" value="Genomic_DNA"/>
</dbReference>
<dbReference type="PANTHER" id="PTHR47515">
    <property type="entry name" value="LOW CALCIUM RESPONSE LOCUS PROTEIN T"/>
    <property type="match status" value="1"/>
</dbReference>
<dbReference type="GO" id="GO:0003676">
    <property type="term" value="F:nucleic acid binding"/>
    <property type="evidence" value="ECO:0007669"/>
    <property type="project" value="InterPro"/>
</dbReference>
<dbReference type="InterPro" id="IPR012337">
    <property type="entry name" value="RNaseH-like_sf"/>
</dbReference>
<reference evidence="2 3" key="1">
    <citation type="submission" date="2016-11" db="EMBL/GenBank/DDBJ databases">
        <title>Complete Genome Sequence of Bradyrhizobium sp. strain J5, an isolated from soybean nodule in Hokkaido.</title>
        <authorList>
            <person name="Kanehara K."/>
        </authorList>
    </citation>
    <scope>NUCLEOTIDE SEQUENCE [LARGE SCALE GENOMIC DNA]</scope>
    <source>
        <strain evidence="2 3">J5</strain>
    </source>
</reference>
<dbReference type="Gene3D" id="3.30.420.10">
    <property type="entry name" value="Ribonuclease H-like superfamily/Ribonuclease H"/>
    <property type="match status" value="1"/>
</dbReference>
<dbReference type="PROSITE" id="PS50994">
    <property type="entry name" value="INTEGRASE"/>
    <property type="match status" value="1"/>
</dbReference>
<dbReference type="AlphaFoldDB" id="A0A1L3FKF5"/>
<name>A0A1L3FKF5_BRAJP</name>
<evidence type="ECO:0000259" key="1">
    <source>
        <dbReference type="PROSITE" id="PS50994"/>
    </source>
</evidence>
<gene>
    <name evidence="2" type="ORF">BKD09_35825</name>
</gene>
<feature type="domain" description="Integrase catalytic" evidence="1">
    <location>
        <begin position="5"/>
        <end position="151"/>
    </location>
</feature>
<accession>A0A1L3FKF5</accession>